<comment type="caution">
    <text evidence="2">The sequence shown here is derived from an EMBL/GenBank/DDBJ whole genome shotgun (WGS) entry which is preliminary data.</text>
</comment>
<evidence type="ECO:0000313" key="2">
    <source>
        <dbReference type="EMBL" id="TDE95111.1"/>
    </source>
</evidence>
<accession>A0ABY2E515</accession>
<name>A0ABY2E515_9MICO</name>
<gene>
    <name evidence="2" type="ORF">EXU48_10160</name>
</gene>
<evidence type="ECO:0000256" key="1">
    <source>
        <dbReference type="ARBA" id="ARBA00022801"/>
    </source>
</evidence>
<reference evidence="2 3" key="1">
    <citation type="submission" date="2019-03" db="EMBL/GenBank/DDBJ databases">
        <title>Genomic features of bacteria from cold environments.</title>
        <authorList>
            <person name="Shen L."/>
        </authorList>
    </citation>
    <scope>NUCLEOTIDE SEQUENCE [LARGE SCALE GENOMIC DNA]</scope>
    <source>
        <strain evidence="3">T3246-1</strain>
    </source>
</reference>
<dbReference type="RefSeq" id="WP_133107521.1">
    <property type="nucleotide sequence ID" value="NZ_SMNA01000004.1"/>
</dbReference>
<evidence type="ECO:0000313" key="3">
    <source>
        <dbReference type="Proteomes" id="UP000504882"/>
    </source>
</evidence>
<dbReference type="Proteomes" id="UP000504882">
    <property type="component" value="Unassembled WGS sequence"/>
</dbReference>
<keyword evidence="3" id="KW-1185">Reference proteome</keyword>
<proteinExistence type="predicted"/>
<dbReference type="InterPro" id="IPR029018">
    <property type="entry name" value="Hex-like_dom2"/>
</dbReference>
<organism evidence="2 3">
    <name type="scientific">Occultella glacieicola</name>
    <dbReference type="NCBI Taxonomy" id="2518684"/>
    <lineage>
        <taxon>Bacteria</taxon>
        <taxon>Bacillati</taxon>
        <taxon>Actinomycetota</taxon>
        <taxon>Actinomycetes</taxon>
        <taxon>Micrococcales</taxon>
        <taxon>Ruaniaceae</taxon>
        <taxon>Occultella</taxon>
    </lineage>
</organism>
<protein>
    <submittedName>
        <fullName evidence="2">Uncharacterized protein</fullName>
    </submittedName>
</protein>
<dbReference type="EMBL" id="SMNA01000004">
    <property type="protein sequence ID" value="TDE95111.1"/>
    <property type="molecule type" value="Genomic_DNA"/>
</dbReference>
<dbReference type="SUPFAM" id="SSF55545">
    <property type="entry name" value="beta-N-acetylhexosaminidase-like domain"/>
    <property type="match status" value="1"/>
</dbReference>
<keyword evidence="1" id="KW-0378">Hydrolase</keyword>
<sequence>MNLAAITLASNESARIAHGLELVTGALTATGTTVRRDPELAPRSSDTLRILVGVRGADSPIGDLEEQDVLLYNTGAPGEGGFYLAHLPGALVVVTGADDAGVLYGCQELARIIARTGGIPRDLDRGETPDMTLRGPAIGLQKTEVEAPRQVYEYPVTPDRFAWFYDREHWLTVLDDLFEHRANVIYLWSGHPFSSFVALPDFPEAQEVTDDELALNAATLGWLTEEADRRGIWIVVKFYNIHIPLPFAEHHGIPLRQPRPTPLTSRYTRAAIGAFVAQYPNVGLYTCLGEVLQGDRYGKEWMLETIIPGVLDGVKSAGLTELPPLILRGHAIDPLPVVTAAREVYPRLYTEAKYNGESLTTWNPRGEWQEQHRFLASLGSTHIANVHILANLEPFRFGAVGFIQRSAQAMKHRLNAQGLHLYPLFYWDWPYSPDRAEPRLRQIERDAVWFHAWLRYAWRADRDPGAEAAHWSAVLAEQYGSEEAGAAALATYEAMGQIAPLLVRRVGITEGNRQTLSLGMTLSQLLEPEAHRTWPDLWQSHAPGGERLQEYVERDLRGEAHLGETPIDVAADVRHFAALATRAADSGRPHVRLAAEEFSRLRQDAHALALLAEFYALRIEAGALILRARSMAFRGERTDVAQLERAAELIETSVAHYRALAELTDTTYLYANSMRTPQRRVPFRDGKAYGHWRECLPEFEEESAAFTAAVRSVAEQGWPLPGSGPGAQVVPFRAAPVEVRAGTAFDLDVGQSVFSDRSVLIERVAPELAGIRGWRMSAERTASGPADVELDLPADAHLLVGYVKSPDPQWLQVPDLEVNTHADDQGGLDPVLRSAIEVSIPAARSDEAQQLPVDVHAFAFTAGRHTFAPGPGAYLVLGAVVADQEFTRRDAADASGGPPDLLQHLLAARSAEEVTA</sequence>